<dbReference type="Proteomes" id="UP000249304">
    <property type="component" value="Unassembled WGS sequence"/>
</dbReference>
<evidence type="ECO:0000313" key="1">
    <source>
        <dbReference type="EMBL" id="PZG23118.1"/>
    </source>
</evidence>
<accession>A0A2W2FEH3</accession>
<proteinExistence type="predicted"/>
<organism evidence="1 2">
    <name type="scientific">Nonomuraea aridisoli</name>
    <dbReference type="NCBI Taxonomy" id="2070368"/>
    <lineage>
        <taxon>Bacteria</taxon>
        <taxon>Bacillati</taxon>
        <taxon>Actinomycetota</taxon>
        <taxon>Actinomycetes</taxon>
        <taxon>Streptosporangiales</taxon>
        <taxon>Streptosporangiaceae</taxon>
        <taxon>Nonomuraea</taxon>
    </lineage>
</organism>
<protein>
    <submittedName>
        <fullName evidence="1">Uncharacterized protein</fullName>
    </submittedName>
</protein>
<name>A0A2W2FEH3_9ACTN</name>
<keyword evidence="2" id="KW-1185">Reference proteome</keyword>
<dbReference type="AlphaFoldDB" id="A0A2W2FEH3"/>
<dbReference type="EMBL" id="POUD01000004">
    <property type="protein sequence ID" value="PZG23118.1"/>
    <property type="molecule type" value="Genomic_DNA"/>
</dbReference>
<sequence length="132" mass="13584">MSVVRTDAPAGSLLPLLVRLPEDATSIFDGGVIVVTADDPDDPAITVVEPEPGRYALAVFSFGVAETSFTTQVNTVPVKGGSGSLTLSPRHPEVTPGTPMDLTLSWSGLTGTGRHTGYLEYPDGTGTVVSVG</sequence>
<comment type="caution">
    <text evidence="1">The sequence shown here is derived from an EMBL/GenBank/DDBJ whole genome shotgun (WGS) entry which is preliminary data.</text>
</comment>
<gene>
    <name evidence="1" type="ORF">C1J01_01845</name>
</gene>
<dbReference type="RefSeq" id="WP_111175291.1">
    <property type="nucleotide sequence ID" value="NZ_POUD01000004.1"/>
</dbReference>
<evidence type="ECO:0000313" key="2">
    <source>
        <dbReference type="Proteomes" id="UP000249304"/>
    </source>
</evidence>
<reference evidence="1 2" key="1">
    <citation type="submission" date="2018-01" db="EMBL/GenBank/DDBJ databases">
        <title>Draft genome sequence of Nonomuraea sp. KC333.</title>
        <authorList>
            <person name="Sahin N."/>
            <person name="Saygin H."/>
            <person name="Ay H."/>
        </authorList>
    </citation>
    <scope>NUCLEOTIDE SEQUENCE [LARGE SCALE GENOMIC DNA]</scope>
    <source>
        <strain evidence="1 2">KC333</strain>
    </source>
</reference>